<dbReference type="SUPFAM" id="SSF52218">
    <property type="entry name" value="Flavoproteins"/>
    <property type="match status" value="1"/>
</dbReference>
<evidence type="ECO:0000313" key="2">
    <source>
        <dbReference type="EMBL" id="PFG38362.1"/>
    </source>
</evidence>
<dbReference type="Proteomes" id="UP000222106">
    <property type="component" value="Unassembled WGS sequence"/>
</dbReference>
<dbReference type="Gene3D" id="3.40.50.360">
    <property type="match status" value="1"/>
</dbReference>
<dbReference type="Pfam" id="PF12724">
    <property type="entry name" value="Flavodoxin_5"/>
    <property type="match status" value="1"/>
</dbReference>
<protein>
    <submittedName>
        <fullName evidence="2">Menaquinone-dependent protoporphyrinogen oxidase</fullName>
    </submittedName>
</protein>
<proteinExistence type="predicted"/>
<evidence type="ECO:0000313" key="3">
    <source>
        <dbReference type="Proteomes" id="UP000222106"/>
    </source>
</evidence>
<feature type="domain" description="Flavodoxin" evidence="1">
    <location>
        <begin position="4"/>
        <end position="144"/>
    </location>
</feature>
<dbReference type="PANTHER" id="PTHR38030:SF2">
    <property type="entry name" value="PROTOPORPHYRINOGEN IX DEHYDROGENASE [QUINONE]"/>
    <property type="match status" value="1"/>
</dbReference>
<sequence length="169" mass="18499">MRILVVVASKHQATAEIGDAIVEELRAARHEAKRVTPQDVRGLDGVDAVVLGSAVYMTQWMESMRNLVGRLGDELRRRPVWAFSCGLAGVAASGRVQDPVRASSVIRQLDPIGYTTFAGRLDPAALVLRERSVVRLSGAPEGDYRDWDEIRSWARGIARQLDAHLAQAG</sequence>
<dbReference type="InterPro" id="IPR026816">
    <property type="entry name" value="Flavodoxin_dom"/>
</dbReference>
<dbReference type="AlphaFoldDB" id="A0A2A9EJD1"/>
<reference evidence="2 3" key="1">
    <citation type="submission" date="2017-10" db="EMBL/GenBank/DDBJ databases">
        <title>Sequencing the genomes of 1000 actinobacteria strains.</title>
        <authorList>
            <person name="Klenk H.-P."/>
        </authorList>
    </citation>
    <scope>NUCLEOTIDE SEQUENCE [LARGE SCALE GENOMIC DNA]</scope>
    <source>
        <strain evidence="2 3">DSM 21838</strain>
    </source>
</reference>
<dbReference type="PANTHER" id="PTHR38030">
    <property type="entry name" value="PROTOPORPHYRINOGEN IX DEHYDROGENASE [MENAQUINONE]"/>
    <property type="match status" value="1"/>
</dbReference>
<organism evidence="2 3">
    <name type="scientific">Georgenia soli</name>
    <dbReference type="NCBI Taxonomy" id="638953"/>
    <lineage>
        <taxon>Bacteria</taxon>
        <taxon>Bacillati</taxon>
        <taxon>Actinomycetota</taxon>
        <taxon>Actinomycetes</taxon>
        <taxon>Micrococcales</taxon>
        <taxon>Bogoriellaceae</taxon>
        <taxon>Georgenia</taxon>
    </lineage>
</organism>
<gene>
    <name evidence="2" type="ORF">ATJ97_0839</name>
</gene>
<dbReference type="EMBL" id="PDJI01000004">
    <property type="protein sequence ID" value="PFG38362.1"/>
    <property type="molecule type" value="Genomic_DNA"/>
</dbReference>
<accession>A0A2A9EJD1</accession>
<comment type="caution">
    <text evidence="2">The sequence shown here is derived from an EMBL/GenBank/DDBJ whole genome shotgun (WGS) entry which is preliminary data.</text>
</comment>
<name>A0A2A9EJD1_9MICO</name>
<dbReference type="InterPro" id="IPR052200">
    <property type="entry name" value="Protoporphyrinogen_IX_DH"/>
</dbReference>
<dbReference type="GO" id="GO:0010181">
    <property type="term" value="F:FMN binding"/>
    <property type="evidence" value="ECO:0007669"/>
    <property type="project" value="TreeGrafter"/>
</dbReference>
<dbReference type="OrthoDB" id="129384at2"/>
<dbReference type="GO" id="GO:0006783">
    <property type="term" value="P:heme biosynthetic process"/>
    <property type="evidence" value="ECO:0007669"/>
    <property type="project" value="TreeGrafter"/>
</dbReference>
<dbReference type="GO" id="GO:0070819">
    <property type="term" value="F:menaquinone-dependent protoporphyrinogen oxidase activity"/>
    <property type="evidence" value="ECO:0007669"/>
    <property type="project" value="TreeGrafter"/>
</dbReference>
<evidence type="ECO:0000259" key="1">
    <source>
        <dbReference type="Pfam" id="PF12724"/>
    </source>
</evidence>
<dbReference type="InterPro" id="IPR029039">
    <property type="entry name" value="Flavoprotein-like_sf"/>
</dbReference>
<dbReference type="RefSeq" id="WP_098482648.1">
    <property type="nucleotide sequence ID" value="NZ_PDJI01000004.1"/>
</dbReference>
<keyword evidence="3" id="KW-1185">Reference proteome</keyword>